<feature type="region of interest" description="Disordered" evidence="1">
    <location>
        <begin position="1"/>
        <end position="31"/>
    </location>
</feature>
<evidence type="ECO:0000256" key="1">
    <source>
        <dbReference type="SAM" id="MobiDB-lite"/>
    </source>
</evidence>
<feature type="compositionally biased region" description="Polar residues" evidence="1">
    <location>
        <begin position="1"/>
        <end position="16"/>
    </location>
</feature>
<reference evidence="2" key="1">
    <citation type="submission" date="2018-05" db="EMBL/GenBank/DDBJ databases">
        <authorList>
            <person name="Lanie J.A."/>
            <person name="Ng W.-L."/>
            <person name="Kazmierczak K.M."/>
            <person name="Andrzejewski T.M."/>
            <person name="Davidsen T.M."/>
            <person name="Wayne K.J."/>
            <person name="Tettelin H."/>
            <person name="Glass J.I."/>
            <person name="Rusch D."/>
            <person name="Podicherti R."/>
            <person name="Tsui H.-C.T."/>
            <person name="Winkler M.E."/>
        </authorList>
    </citation>
    <scope>NUCLEOTIDE SEQUENCE</scope>
</reference>
<protein>
    <submittedName>
        <fullName evidence="2">Uncharacterized protein</fullName>
    </submittedName>
</protein>
<dbReference type="AlphaFoldDB" id="A0A383BHK8"/>
<organism evidence="2">
    <name type="scientific">marine metagenome</name>
    <dbReference type="NCBI Taxonomy" id="408172"/>
    <lineage>
        <taxon>unclassified sequences</taxon>
        <taxon>metagenomes</taxon>
        <taxon>ecological metagenomes</taxon>
    </lineage>
</organism>
<sequence>MSDEGNTQRSSVSRDNVPQRDEQAVRDTLRT</sequence>
<dbReference type="EMBL" id="UINC01200138">
    <property type="protein sequence ID" value="SVE18885.1"/>
    <property type="molecule type" value="Genomic_DNA"/>
</dbReference>
<gene>
    <name evidence="2" type="ORF">METZ01_LOCUS471739</name>
</gene>
<feature type="compositionally biased region" description="Basic and acidic residues" evidence="1">
    <location>
        <begin position="17"/>
        <end position="31"/>
    </location>
</feature>
<evidence type="ECO:0000313" key="2">
    <source>
        <dbReference type="EMBL" id="SVE18885.1"/>
    </source>
</evidence>
<proteinExistence type="predicted"/>
<accession>A0A383BHK8</accession>
<name>A0A383BHK8_9ZZZZ</name>